<dbReference type="InParanoid" id="A2DHW1"/>
<proteinExistence type="predicted"/>
<dbReference type="Gene3D" id="1.25.10.10">
    <property type="entry name" value="Leucine-rich Repeat Variant"/>
    <property type="match status" value="1"/>
</dbReference>
<evidence type="ECO:0000313" key="2">
    <source>
        <dbReference type="Proteomes" id="UP000001542"/>
    </source>
</evidence>
<reference evidence="1" key="1">
    <citation type="submission" date="2006-10" db="EMBL/GenBank/DDBJ databases">
        <authorList>
            <person name="Amadeo P."/>
            <person name="Zhao Q."/>
            <person name="Wortman J."/>
            <person name="Fraser-Liggett C."/>
            <person name="Carlton J."/>
        </authorList>
    </citation>
    <scope>NUCLEOTIDE SEQUENCE</scope>
    <source>
        <strain evidence="1">G3</strain>
    </source>
</reference>
<dbReference type="RefSeq" id="XP_001580936.1">
    <property type="nucleotide sequence ID" value="XM_001580886.1"/>
</dbReference>
<accession>A2DHW1</accession>
<dbReference type="InterPro" id="IPR016024">
    <property type="entry name" value="ARM-type_fold"/>
</dbReference>
<keyword evidence="2" id="KW-1185">Reference proteome</keyword>
<organism evidence="1 2">
    <name type="scientific">Trichomonas vaginalis (strain ATCC PRA-98 / G3)</name>
    <dbReference type="NCBI Taxonomy" id="412133"/>
    <lineage>
        <taxon>Eukaryota</taxon>
        <taxon>Metamonada</taxon>
        <taxon>Parabasalia</taxon>
        <taxon>Trichomonadida</taxon>
        <taxon>Trichomonadidae</taxon>
        <taxon>Trichomonas</taxon>
    </lineage>
</organism>
<gene>
    <name evidence="1" type="ORF">TVAG_402040</name>
</gene>
<name>A2DHW1_TRIV3</name>
<dbReference type="VEuPathDB" id="TrichDB:TVAG_402040"/>
<reference evidence="1" key="2">
    <citation type="journal article" date="2007" name="Science">
        <title>Draft genome sequence of the sexually transmitted pathogen Trichomonas vaginalis.</title>
        <authorList>
            <person name="Carlton J.M."/>
            <person name="Hirt R.P."/>
            <person name="Silva J.C."/>
            <person name="Delcher A.L."/>
            <person name="Schatz M."/>
            <person name="Zhao Q."/>
            <person name="Wortman J.R."/>
            <person name="Bidwell S.L."/>
            <person name="Alsmark U.C.M."/>
            <person name="Besteiro S."/>
            <person name="Sicheritz-Ponten T."/>
            <person name="Noel C.J."/>
            <person name="Dacks J.B."/>
            <person name="Foster P.G."/>
            <person name="Simillion C."/>
            <person name="Van de Peer Y."/>
            <person name="Miranda-Saavedra D."/>
            <person name="Barton G.J."/>
            <person name="Westrop G.D."/>
            <person name="Mueller S."/>
            <person name="Dessi D."/>
            <person name="Fiori P.L."/>
            <person name="Ren Q."/>
            <person name="Paulsen I."/>
            <person name="Zhang H."/>
            <person name="Bastida-Corcuera F.D."/>
            <person name="Simoes-Barbosa A."/>
            <person name="Brown M.T."/>
            <person name="Hayes R.D."/>
            <person name="Mukherjee M."/>
            <person name="Okumura C.Y."/>
            <person name="Schneider R."/>
            <person name="Smith A.J."/>
            <person name="Vanacova S."/>
            <person name="Villalvazo M."/>
            <person name="Haas B.J."/>
            <person name="Pertea M."/>
            <person name="Feldblyum T.V."/>
            <person name="Utterback T.R."/>
            <person name="Shu C.L."/>
            <person name="Osoegawa K."/>
            <person name="de Jong P.J."/>
            <person name="Hrdy I."/>
            <person name="Horvathova L."/>
            <person name="Zubacova Z."/>
            <person name="Dolezal P."/>
            <person name="Malik S.B."/>
            <person name="Logsdon J.M. Jr."/>
            <person name="Henze K."/>
            <person name="Gupta A."/>
            <person name="Wang C.C."/>
            <person name="Dunne R.L."/>
            <person name="Upcroft J.A."/>
            <person name="Upcroft P."/>
            <person name="White O."/>
            <person name="Salzberg S.L."/>
            <person name="Tang P."/>
            <person name="Chiu C.-H."/>
            <person name="Lee Y.-S."/>
            <person name="Embley T.M."/>
            <person name="Coombs G.H."/>
            <person name="Mottram J.C."/>
            <person name="Tachezy J."/>
            <person name="Fraser-Liggett C.M."/>
            <person name="Johnson P.J."/>
        </authorList>
    </citation>
    <scope>NUCLEOTIDE SEQUENCE [LARGE SCALE GENOMIC DNA]</scope>
    <source>
        <strain evidence="1">G3</strain>
    </source>
</reference>
<dbReference type="AlphaFoldDB" id="A2DHW1"/>
<dbReference type="VEuPathDB" id="TrichDB:TVAGG3_0271550"/>
<protein>
    <submittedName>
        <fullName evidence="1">Uncharacterized protein</fullName>
    </submittedName>
</protein>
<dbReference type="KEGG" id="tva:5465469"/>
<dbReference type="SUPFAM" id="SSF48371">
    <property type="entry name" value="ARM repeat"/>
    <property type="match status" value="1"/>
</dbReference>
<dbReference type="Proteomes" id="UP000001542">
    <property type="component" value="Unassembled WGS sequence"/>
</dbReference>
<sequence>MADFTSPQYCLEQIKAATNLTQDNASSATENIVFLLEYCPIDTLTNLASFLLSDNEEIATNAIAHASCIYMCQIIGDPRKSKAQEFWKQLSDQTKAQLISAAQRSLLFTNSVGLQGACLLAKIFNYEPVQTNLAEYIKYILTDKNFTEEHKKSVYALILELSYPSNVTRTDEKSALIERILLDTEEFFMQNFAEMLNYDQSYQVAFLQMFNAYIAMIRPENIAGVYKPIYDIAEAQLFPNIQDDVVFLELYRLLYSMLINIYEEDNFDELLEKERFIMCGVNGLSCNPPLLTQVLTFWLYVFKFERDILKQNREILKFRNFYSELIKNKEPNFLKLPEPRRFHNITDAAANEIIDILFNLIVPDPNATDPEDRNDPDIHMWCCEILSVLADTYPPCLEKVKDFCIQNLDDEKWEVQHAVAVLPFVYCQDDVVDKSSAYRAFILSMIPKLIEHLQSEETPIRLVETAIYTLTCITKYFAIFSYGQTTNMESLMQGFMIQYNRHPQIAIRIMGFVNETMKFPPKIDENSKFDNFIIALHEAIKEAYPQLQGVIRVNYKMLYLYMVKISKWDNDYEKLKSMIETIFSNLQQLSIAAFDGSMEMSLRHTNTQCNLWLLTSLFRRYKDQLREISSPAAAKLFEMLKSSEDMQEEILECLFTIINALPQEDNETQDRIIEYIPIAIGSNSPRLAVMSLTALSYLLKNLGERGSLIFDASLNEIFSLLDNVSFPVFFKSELLAALARVLDVYKEKISIPDMEQLFSKLYSYISIDWGEYLENQELLMNEMYDSIYKCYTALISTDHVRELYMDKPSLRKFFKRLVMPLRAYAGQVNDMSLETIESIAQFLDKMRQMFNRQANIYLNYFSNYFIIIWGMVQTQNLQTSKYESLKNILRLLIQS</sequence>
<dbReference type="EMBL" id="DS113202">
    <property type="protein sequence ID" value="EAY19950.1"/>
    <property type="molecule type" value="Genomic_DNA"/>
</dbReference>
<dbReference type="InterPro" id="IPR011989">
    <property type="entry name" value="ARM-like"/>
</dbReference>
<evidence type="ECO:0000313" key="1">
    <source>
        <dbReference type="EMBL" id="EAY19950.1"/>
    </source>
</evidence>